<protein>
    <submittedName>
        <fullName evidence="2">STAS domain-containing protein</fullName>
    </submittedName>
</protein>
<organism evidence="1 2">
    <name type="scientific">Panagrolaimus sp. PS1159</name>
    <dbReference type="NCBI Taxonomy" id="55785"/>
    <lineage>
        <taxon>Eukaryota</taxon>
        <taxon>Metazoa</taxon>
        <taxon>Ecdysozoa</taxon>
        <taxon>Nematoda</taxon>
        <taxon>Chromadorea</taxon>
        <taxon>Rhabditida</taxon>
        <taxon>Tylenchina</taxon>
        <taxon>Panagrolaimomorpha</taxon>
        <taxon>Panagrolaimoidea</taxon>
        <taxon>Panagrolaimidae</taxon>
        <taxon>Panagrolaimus</taxon>
    </lineage>
</organism>
<evidence type="ECO:0000313" key="1">
    <source>
        <dbReference type="Proteomes" id="UP000887580"/>
    </source>
</evidence>
<accession>A0AC35GIA5</accession>
<name>A0AC35GIA5_9BILA</name>
<proteinExistence type="predicted"/>
<evidence type="ECO:0000313" key="2">
    <source>
        <dbReference type="WBParaSite" id="PS1159_v2.g5706.t1"/>
    </source>
</evidence>
<dbReference type="Proteomes" id="UP000887580">
    <property type="component" value="Unplaced"/>
</dbReference>
<sequence length="196" mass="22104">MKPTFTVLIDLSGTLFIDEIAIPGASNVLKKLINNSNFAVKFVTNTTKESSQNLLNRLHRVGFDYVQKEMVFTSLTAARKLVDKMNFQPMLLLEPEAMEEFEGVKQEKLDSVVIGLAPSQFHFEKLNEAFRLLHSNSDAVLIGIHKGRYYERKDGLALGPGPFVEALEYSSGRKVCFYIVVGCLNRLILGNCRWKT</sequence>
<dbReference type="WBParaSite" id="PS1159_v2.g5706.t1">
    <property type="protein sequence ID" value="PS1159_v2.g5706.t1"/>
    <property type="gene ID" value="PS1159_v2.g5706"/>
</dbReference>
<reference evidence="2" key="1">
    <citation type="submission" date="2022-11" db="UniProtKB">
        <authorList>
            <consortium name="WormBaseParasite"/>
        </authorList>
    </citation>
    <scope>IDENTIFICATION</scope>
</reference>